<gene>
    <name evidence="10" type="primary">hisH</name>
    <name evidence="13" type="ORF">HDF16_001177</name>
</gene>
<dbReference type="EMBL" id="JACHIP010000002">
    <property type="protein sequence ID" value="MBB5056492.1"/>
    <property type="molecule type" value="Genomic_DNA"/>
</dbReference>
<keyword evidence="3 10" id="KW-0028">Amino-acid biosynthesis</keyword>
<accession>A0A7W8E2G6</accession>
<evidence type="ECO:0000256" key="3">
    <source>
        <dbReference type="ARBA" id="ARBA00022605"/>
    </source>
</evidence>
<dbReference type="CDD" id="cd01748">
    <property type="entry name" value="GATase1_IGP_Synthase"/>
    <property type="match status" value="1"/>
</dbReference>
<evidence type="ECO:0000256" key="11">
    <source>
        <dbReference type="PIRSR" id="PIRSR000495-1"/>
    </source>
</evidence>
<evidence type="ECO:0000256" key="8">
    <source>
        <dbReference type="ARBA" id="ARBA00047838"/>
    </source>
</evidence>
<evidence type="ECO:0000259" key="12">
    <source>
        <dbReference type="Pfam" id="PF00117"/>
    </source>
</evidence>
<keyword evidence="14" id="KW-1185">Reference proteome</keyword>
<organism evidence="13 14">
    <name type="scientific">Granulicella aggregans</name>
    <dbReference type="NCBI Taxonomy" id="474949"/>
    <lineage>
        <taxon>Bacteria</taxon>
        <taxon>Pseudomonadati</taxon>
        <taxon>Acidobacteriota</taxon>
        <taxon>Terriglobia</taxon>
        <taxon>Terriglobales</taxon>
        <taxon>Acidobacteriaceae</taxon>
        <taxon>Granulicella</taxon>
    </lineage>
</organism>
<dbReference type="GO" id="GO:0004359">
    <property type="term" value="F:glutaminase activity"/>
    <property type="evidence" value="ECO:0007669"/>
    <property type="project" value="UniProtKB-EC"/>
</dbReference>
<dbReference type="InterPro" id="IPR010139">
    <property type="entry name" value="Imidazole-glycPsynth_HisH"/>
</dbReference>
<comment type="function">
    <text evidence="10">IGPS catalyzes the conversion of PRFAR and glutamine to IGP, AICAR and glutamate. The HisH subunit catalyzes the hydrolysis of glutamine to glutamate and ammonia as part of the synthesis of IGP and AICAR. The resulting ammonia molecule is channeled to the active site of HisF.</text>
</comment>
<keyword evidence="6 10" id="KW-0368">Histidine biosynthesis</keyword>
<name>A0A7W8E2G6_9BACT</name>
<dbReference type="Pfam" id="PF00117">
    <property type="entry name" value="GATase"/>
    <property type="match status" value="1"/>
</dbReference>
<evidence type="ECO:0000256" key="5">
    <source>
        <dbReference type="ARBA" id="ARBA00022962"/>
    </source>
</evidence>
<dbReference type="NCBIfam" id="TIGR01855">
    <property type="entry name" value="IMP_synth_hisH"/>
    <property type="match status" value="1"/>
</dbReference>
<comment type="subcellular location">
    <subcellularLocation>
        <location evidence="10">Cytoplasm</location>
    </subcellularLocation>
</comment>
<comment type="catalytic activity">
    <reaction evidence="9 10">
        <text>L-glutamine + H2O = L-glutamate + NH4(+)</text>
        <dbReference type="Rhea" id="RHEA:15889"/>
        <dbReference type="ChEBI" id="CHEBI:15377"/>
        <dbReference type="ChEBI" id="CHEBI:28938"/>
        <dbReference type="ChEBI" id="CHEBI:29985"/>
        <dbReference type="ChEBI" id="CHEBI:58359"/>
        <dbReference type="EC" id="3.5.1.2"/>
    </reaction>
</comment>
<evidence type="ECO:0000256" key="10">
    <source>
        <dbReference type="HAMAP-Rule" id="MF_00278"/>
    </source>
</evidence>
<reference evidence="13 14" key="1">
    <citation type="submission" date="2020-08" db="EMBL/GenBank/DDBJ databases">
        <title>Genomic Encyclopedia of Type Strains, Phase IV (KMG-V): Genome sequencing to study the core and pangenomes of soil and plant-associated prokaryotes.</title>
        <authorList>
            <person name="Whitman W."/>
        </authorList>
    </citation>
    <scope>NUCLEOTIDE SEQUENCE [LARGE SCALE GENOMIC DNA]</scope>
    <source>
        <strain evidence="13 14">M8UP14</strain>
    </source>
</reference>
<evidence type="ECO:0000256" key="2">
    <source>
        <dbReference type="ARBA" id="ARBA00011152"/>
    </source>
</evidence>
<keyword evidence="10" id="KW-0963">Cytoplasm</keyword>
<dbReference type="GO" id="GO:0016829">
    <property type="term" value="F:lyase activity"/>
    <property type="evidence" value="ECO:0007669"/>
    <property type="project" value="UniProtKB-KW"/>
</dbReference>
<dbReference type="GO" id="GO:0000105">
    <property type="term" value="P:L-histidine biosynthetic process"/>
    <property type="evidence" value="ECO:0007669"/>
    <property type="project" value="UniProtKB-UniRule"/>
</dbReference>
<dbReference type="PIRSF" id="PIRSF000495">
    <property type="entry name" value="Amidotransf_hisH"/>
    <property type="match status" value="1"/>
</dbReference>
<dbReference type="UniPathway" id="UPA00031">
    <property type="reaction ID" value="UER00010"/>
</dbReference>
<dbReference type="HAMAP" id="MF_00278">
    <property type="entry name" value="HisH"/>
    <property type="match status" value="1"/>
</dbReference>
<dbReference type="PANTHER" id="PTHR42701:SF1">
    <property type="entry name" value="IMIDAZOLE GLYCEROL PHOSPHATE SYNTHASE SUBUNIT HISH"/>
    <property type="match status" value="1"/>
</dbReference>
<keyword evidence="4 10" id="KW-0378">Hydrolase</keyword>
<dbReference type="SUPFAM" id="SSF52317">
    <property type="entry name" value="Class I glutamine amidotransferase-like"/>
    <property type="match status" value="1"/>
</dbReference>
<dbReference type="EC" id="4.3.2.10" evidence="10"/>
<keyword evidence="5 10" id="KW-0315">Glutamine amidotransferase</keyword>
<feature type="domain" description="Glutamine amidotransferase" evidence="12">
    <location>
        <begin position="4"/>
        <end position="200"/>
    </location>
</feature>
<dbReference type="AlphaFoldDB" id="A0A7W8E2G6"/>
<feature type="active site" evidence="10 11">
    <location>
        <position position="185"/>
    </location>
</feature>
<evidence type="ECO:0000313" key="14">
    <source>
        <dbReference type="Proteomes" id="UP000540989"/>
    </source>
</evidence>
<dbReference type="RefSeq" id="WP_184214468.1">
    <property type="nucleotide sequence ID" value="NZ_JACHIP010000002.1"/>
</dbReference>
<feature type="active site" evidence="10 11">
    <location>
        <position position="187"/>
    </location>
</feature>
<feature type="active site" description="Nucleophile" evidence="10 11">
    <location>
        <position position="79"/>
    </location>
</feature>
<keyword evidence="7 10" id="KW-0456">Lyase</keyword>
<comment type="catalytic activity">
    <reaction evidence="8 10">
        <text>5-[(5-phospho-1-deoxy-D-ribulos-1-ylimino)methylamino]-1-(5-phospho-beta-D-ribosyl)imidazole-4-carboxamide + L-glutamine = D-erythro-1-(imidazol-4-yl)glycerol 3-phosphate + 5-amino-1-(5-phospho-beta-D-ribosyl)imidazole-4-carboxamide + L-glutamate + H(+)</text>
        <dbReference type="Rhea" id="RHEA:24793"/>
        <dbReference type="ChEBI" id="CHEBI:15378"/>
        <dbReference type="ChEBI" id="CHEBI:29985"/>
        <dbReference type="ChEBI" id="CHEBI:58278"/>
        <dbReference type="ChEBI" id="CHEBI:58359"/>
        <dbReference type="ChEBI" id="CHEBI:58475"/>
        <dbReference type="ChEBI" id="CHEBI:58525"/>
        <dbReference type="EC" id="4.3.2.10"/>
    </reaction>
</comment>
<dbReference type="InterPro" id="IPR029062">
    <property type="entry name" value="Class_I_gatase-like"/>
</dbReference>
<sequence length="203" mass="21804">MIAIIDYKAGNLTSVVKALTYLNAPEITVTQDPDLVRKAAKIVLPGVGHFQATQLLADSGLTEAVRESVARGTWFLGVCVGLQWLFEGSTEAAATAGLGHFPGACEHFPASFEGTDLKSPHVGWNSLEEIREDSKLLRGISPGGFVYYTHSWRAPIVQATAAVTNYGGPFTAAVEQYNVMGVQFHPEKSAVVGLKVLQNFVEL</sequence>
<comment type="caution">
    <text evidence="13">The sequence shown here is derived from an EMBL/GenBank/DDBJ whole genome shotgun (WGS) entry which is preliminary data.</text>
</comment>
<dbReference type="PROSITE" id="PS51273">
    <property type="entry name" value="GATASE_TYPE_1"/>
    <property type="match status" value="1"/>
</dbReference>
<dbReference type="InterPro" id="IPR017926">
    <property type="entry name" value="GATASE"/>
</dbReference>
<dbReference type="EC" id="3.5.1.2" evidence="10"/>
<dbReference type="GO" id="GO:0000107">
    <property type="term" value="F:imidazoleglycerol-phosphate synthase activity"/>
    <property type="evidence" value="ECO:0007669"/>
    <property type="project" value="UniProtKB-UniRule"/>
</dbReference>
<keyword evidence="13" id="KW-0328">Glycosyltransferase</keyword>
<dbReference type="Proteomes" id="UP000540989">
    <property type="component" value="Unassembled WGS sequence"/>
</dbReference>
<comment type="subunit">
    <text evidence="2 10">Heterodimer of HisH and HisF.</text>
</comment>
<keyword evidence="13" id="KW-0808">Transferase</keyword>
<protein>
    <recommendedName>
        <fullName evidence="10">Imidazole glycerol phosphate synthase subunit HisH</fullName>
        <ecNumber evidence="10">4.3.2.10</ecNumber>
    </recommendedName>
    <alternativeName>
        <fullName evidence="10">IGP synthase glutaminase subunit</fullName>
        <ecNumber evidence="10">3.5.1.2</ecNumber>
    </alternativeName>
    <alternativeName>
        <fullName evidence="10">IGP synthase subunit HisH</fullName>
    </alternativeName>
    <alternativeName>
        <fullName evidence="10">ImGP synthase subunit HisH</fullName>
        <shortName evidence="10">IGPS subunit HisH</shortName>
    </alternativeName>
</protein>
<evidence type="ECO:0000256" key="1">
    <source>
        <dbReference type="ARBA" id="ARBA00005091"/>
    </source>
</evidence>
<comment type="pathway">
    <text evidence="1 10">Amino-acid biosynthesis; L-histidine biosynthesis; L-histidine from 5-phospho-alpha-D-ribose 1-diphosphate: step 5/9.</text>
</comment>
<dbReference type="PANTHER" id="PTHR42701">
    <property type="entry name" value="IMIDAZOLE GLYCEROL PHOSPHATE SYNTHASE SUBUNIT HISH"/>
    <property type="match status" value="1"/>
</dbReference>
<proteinExistence type="inferred from homology"/>
<dbReference type="GO" id="GO:0005737">
    <property type="term" value="C:cytoplasm"/>
    <property type="evidence" value="ECO:0007669"/>
    <property type="project" value="UniProtKB-SubCell"/>
</dbReference>
<dbReference type="Gene3D" id="3.40.50.880">
    <property type="match status" value="1"/>
</dbReference>
<evidence type="ECO:0000313" key="13">
    <source>
        <dbReference type="EMBL" id="MBB5056492.1"/>
    </source>
</evidence>
<evidence type="ECO:0000256" key="4">
    <source>
        <dbReference type="ARBA" id="ARBA00022801"/>
    </source>
</evidence>
<evidence type="ECO:0000256" key="6">
    <source>
        <dbReference type="ARBA" id="ARBA00023102"/>
    </source>
</evidence>
<evidence type="ECO:0000256" key="7">
    <source>
        <dbReference type="ARBA" id="ARBA00023239"/>
    </source>
</evidence>
<evidence type="ECO:0000256" key="9">
    <source>
        <dbReference type="ARBA" id="ARBA00049534"/>
    </source>
</evidence>